<comment type="caution">
    <text evidence="1">The sequence shown here is derived from an EMBL/GenBank/DDBJ whole genome shotgun (WGS) entry which is preliminary data.</text>
</comment>
<dbReference type="EMBL" id="JABSTQ010009805">
    <property type="protein sequence ID" value="KAG0425762.1"/>
    <property type="molecule type" value="Genomic_DNA"/>
</dbReference>
<dbReference type="Proteomes" id="UP000805193">
    <property type="component" value="Unassembled WGS sequence"/>
</dbReference>
<evidence type="ECO:0000313" key="2">
    <source>
        <dbReference type="Proteomes" id="UP000805193"/>
    </source>
</evidence>
<keyword evidence="2" id="KW-1185">Reference proteome</keyword>
<name>A0AC60PYU6_IXOPE</name>
<reference evidence="1 2" key="1">
    <citation type="journal article" date="2020" name="Cell">
        <title>Large-Scale Comparative Analyses of Tick Genomes Elucidate Their Genetic Diversity and Vector Capacities.</title>
        <authorList>
            <consortium name="Tick Genome and Microbiome Consortium (TIGMIC)"/>
            <person name="Jia N."/>
            <person name="Wang J."/>
            <person name="Shi W."/>
            <person name="Du L."/>
            <person name="Sun Y."/>
            <person name="Zhan W."/>
            <person name="Jiang J.F."/>
            <person name="Wang Q."/>
            <person name="Zhang B."/>
            <person name="Ji P."/>
            <person name="Bell-Sakyi L."/>
            <person name="Cui X.M."/>
            <person name="Yuan T.T."/>
            <person name="Jiang B.G."/>
            <person name="Yang W.F."/>
            <person name="Lam T.T."/>
            <person name="Chang Q.C."/>
            <person name="Ding S.J."/>
            <person name="Wang X.J."/>
            <person name="Zhu J.G."/>
            <person name="Ruan X.D."/>
            <person name="Zhao L."/>
            <person name="Wei J.T."/>
            <person name="Ye R.Z."/>
            <person name="Que T.C."/>
            <person name="Du C.H."/>
            <person name="Zhou Y.H."/>
            <person name="Cheng J.X."/>
            <person name="Dai P.F."/>
            <person name="Guo W.B."/>
            <person name="Han X.H."/>
            <person name="Huang E.J."/>
            <person name="Li L.F."/>
            <person name="Wei W."/>
            <person name="Gao Y.C."/>
            <person name="Liu J.Z."/>
            <person name="Shao H.Z."/>
            <person name="Wang X."/>
            <person name="Wang C.C."/>
            <person name="Yang T.C."/>
            <person name="Huo Q.B."/>
            <person name="Li W."/>
            <person name="Chen H.Y."/>
            <person name="Chen S.E."/>
            <person name="Zhou L.G."/>
            <person name="Ni X.B."/>
            <person name="Tian J.H."/>
            <person name="Sheng Y."/>
            <person name="Liu T."/>
            <person name="Pan Y.S."/>
            <person name="Xia L.Y."/>
            <person name="Li J."/>
            <person name="Zhao F."/>
            <person name="Cao W.C."/>
        </authorList>
    </citation>
    <scope>NUCLEOTIDE SEQUENCE [LARGE SCALE GENOMIC DNA]</scope>
    <source>
        <strain evidence="1">Iper-2018</strain>
    </source>
</reference>
<proteinExistence type="predicted"/>
<gene>
    <name evidence="1" type="ORF">HPB47_027097</name>
</gene>
<organism evidence="1 2">
    <name type="scientific">Ixodes persulcatus</name>
    <name type="common">Taiga tick</name>
    <dbReference type="NCBI Taxonomy" id="34615"/>
    <lineage>
        <taxon>Eukaryota</taxon>
        <taxon>Metazoa</taxon>
        <taxon>Ecdysozoa</taxon>
        <taxon>Arthropoda</taxon>
        <taxon>Chelicerata</taxon>
        <taxon>Arachnida</taxon>
        <taxon>Acari</taxon>
        <taxon>Parasitiformes</taxon>
        <taxon>Ixodida</taxon>
        <taxon>Ixodoidea</taxon>
        <taxon>Ixodidae</taxon>
        <taxon>Ixodinae</taxon>
        <taxon>Ixodes</taxon>
    </lineage>
</organism>
<protein>
    <submittedName>
        <fullName evidence="1">Uncharacterized protein</fullName>
    </submittedName>
</protein>
<accession>A0AC60PYU6</accession>
<sequence>MREKSRGFPEGLEKGASTARTRKAKLREAGRTSVDVTRRQSRAELTLSKKADSTTGAGRNKYRLTPLAEAVLAVIGTTSPNLLGIEGVIDTDQVEESTTSMVDTDVRLLHEW</sequence>
<evidence type="ECO:0000313" key="1">
    <source>
        <dbReference type="EMBL" id="KAG0425762.1"/>
    </source>
</evidence>